<evidence type="ECO:0000313" key="10">
    <source>
        <dbReference type="EMBL" id="KAI5063520.1"/>
    </source>
</evidence>
<dbReference type="EMBL" id="JABFUD020000021">
    <property type="protein sequence ID" value="KAI5063520.1"/>
    <property type="molecule type" value="Genomic_DNA"/>
</dbReference>
<dbReference type="Pfam" id="PF23180">
    <property type="entry name" value="ALE2_N"/>
    <property type="match status" value="1"/>
</dbReference>
<feature type="binding site" evidence="6">
    <location>
        <position position="694"/>
    </location>
    <ligand>
        <name>ATP</name>
        <dbReference type="ChEBI" id="CHEBI:30616"/>
    </ligand>
</feature>
<keyword evidence="1" id="KW-0723">Serine/threonine-protein kinase</keyword>
<dbReference type="InterPro" id="IPR008271">
    <property type="entry name" value="Ser/Thr_kinase_AS"/>
</dbReference>
<dbReference type="SUPFAM" id="SSF56112">
    <property type="entry name" value="Protein kinase-like (PK-like)"/>
    <property type="match status" value="1"/>
</dbReference>
<keyword evidence="8" id="KW-0812">Transmembrane</keyword>
<feature type="compositionally biased region" description="Pro residues" evidence="7">
    <location>
        <begin position="352"/>
        <end position="366"/>
    </location>
</feature>
<dbReference type="FunFam" id="3.30.200.20:FF:000146">
    <property type="entry name" value="receptor-like serine/threonine-protein kinase ALE2"/>
    <property type="match status" value="1"/>
</dbReference>
<feature type="compositionally biased region" description="Pro residues" evidence="7">
    <location>
        <begin position="395"/>
        <end position="410"/>
    </location>
</feature>
<dbReference type="PROSITE" id="PS00107">
    <property type="entry name" value="PROTEIN_KINASE_ATP"/>
    <property type="match status" value="1"/>
</dbReference>
<accession>A0A9D4Z762</accession>
<dbReference type="OrthoDB" id="1901798at2759"/>
<evidence type="ECO:0000256" key="1">
    <source>
        <dbReference type="ARBA" id="ARBA00022527"/>
    </source>
</evidence>
<keyword evidence="11" id="KW-1185">Reference proteome</keyword>
<evidence type="ECO:0000256" key="3">
    <source>
        <dbReference type="ARBA" id="ARBA00022741"/>
    </source>
</evidence>
<sequence length="926" mass="100314">MLYMQFGMQPSAYVTTKHFSIAELPSILCLPLPCFAHISCAALAAPPLNSPVQAPSPSDKQLPFLSLNICGATELTSRRPQLRISTFEGNGVLDIKLLLLLPGCCAHGFATSCSCPIPAACNQYIPRLDMKLLLRSCSCLAVVLEALLPLALARLLLLLLASCSARLSSRCSYGAHELNEENIQHFVRKKCEDSFQVSEPSRDDARQRSSRFLQLATPTFSQHARLLEVAPFASAISHFHTALSLKPIVPLQAPLQESSPLPTARDSKHHHHHTPSPAPAPAPREYVTRQQARHTIKPIRPASPSFPRRPHGPQLLSPPPSPHKESNNSSVPSSPRQRSSHTPPSYSKIPRSPQPGPTIPSSPPPVKWRQSPPPRRRSPSSPVVPKPSPAAHKPSSPPSVSPKPSSPTPPMEDCGAIVCLPPLTKTPFMSPCGCVHPIQVRIELTVPLYSLFPLISVLAANLAESTVLSPNQVEIVGANADSQDPDNSVVDVNLVPLDQGFDNLTALIIYEKFWKHEVVLNLTLFGNYSVLYVQYPGLPPSPPTQQTALGGQPGAPARENPVGVVVKTKGHKLGVGTIAVITLSAAIALVFILGALWFVLLKVGCCKGRRLVEAGPVVSARTKRSAALSSEMGSSTSISFTSSIAAYVSTARTFTFVELDRATGRFRSDNVIGEGGFGRVYSGVLEDGQKVAVKVLTRDNQHGGKEFIAEVEMLSRLHHRNLVKLIGICTEEHNRCLVYELIPNGSVESHLHGIDKETSTLDWEARMKIALGAARGLAYLHEDSNPRVIHRDFKASNILLENEFNPKVSDFGLAKAAPDEGSGHLSTRVMGTFGYVAPEYAMTGHLLVKSDVYSYGVVLLELLSGRKPVDMSQPPGQENLVTWARPLLTSREGLEVLVDPALRSNYPLDNLAKTYIMELALAMAAK</sequence>
<evidence type="ECO:0000313" key="11">
    <source>
        <dbReference type="Proteomes" id="UP000886520"/>
    </source>
</evidence>
<dbReference type="AlphaFoldDB" id="A0A9D4Z762"/>
<keyword evidence="5 6" id="KW-0067">ATP-binding</keyword>
<dbReference type="InterPro" id="IPR017441">
    <property type="entry name" value="Protein_kinase_ATP_BS"/>
</dbReference>
<keyword evidence="2" id="KW-0808">Transferase</keyword>
<dbReference type="PANTHER" id="PTHR47989:SF45">
    <property type="entry name" value="OS01G0709500 PROTEIN"/>
    <property type="match status" value="1"/>
</dbReference>
<keyword evidence="8" id="KW-1133">Transmembrane helix</keyword>
<dbReference type="InterPro" id="IPR057597">
    <property type="entry name" value="ALE2_N"/>
</dbReference>
<evidence type="ECO:0000256" key="5">
    <source>
        <dbReference type="ARBA" id="ARBA00022840"/>
    </source>
</evidence>
<dbReference type="Gene3D" id="1.10.510.10">
    <property type="entry name" value="Transferase(Phosphotransferase) domain 1"/>
    <property type="match status" value="1"/>
</dbReference>
<evidence type="ECO:0000256" key="7">
    <source>
        <dbReference type="SAM" id="MobiDB-lite"/>
    </source>
</evidence>
<gene>
    <name evidence="10" type="ORF">GOP47_0022067</name>
</gene>
<dbReference type="PROSITE" id="PS00108">
    <property type="entry name" value="PROTEIN_KINASE_ST"/>
    <property type="match status" value="1"/>
</dbReference>
<dbReference type="FunFam" id="1.10.510.10:FF:000051">
    <property type="entry name" value="Receptor-like serine/threonine-protein kinase ALE2"/>
    <property type="match status" value="1"/>
</dbReference>
<evidence type="ECO:0000256" key="6">
    <source>
        <dbReference type="PROSITE-ProRule" id="PRU10141"/>
    </source>
</evidence>
<dbReference type="PANTHER" id="PTHR47989">
    <property type="entry name" value="OS01G0750732 PROTEIN"/>
    <property type="match status" value="1"/>
</dbReference>
<reference evidence="10" key="1">
    <citation type="submission" date="2021-01" db="EMBL/GenBank/DDBJ databases">
        <title>Adiantum capillus-veneris genome.</title>
        <authorList>
            <person name="Fang Y."/>
            <person name="Liao Q."/>
        </authorList>
    </citation>
    <scope>NUCLEOTIDE SEQUENCE</scope>
    <source>
        <strain evidence="10">H3</strain>
        <tissue evidence="10">Leaf</tissue>
    </source>
</reference>
<dbReference type="Gene3D" id="3.30.200.20">
    <property type="entry name" value="Phosphorylase Kinase, domain 1"/>
    <property type="match status" value="1"/>
</dbReference>
<dbReference type="InterPro" id="IPR011009">
    <property type="entry name" value="Kinase-like_dom_sf"/>
</dbReference>
<keyword evidence="8" id="KW-0472">Membrane</keyword>
<evidence type="ECO:0000256" key="4">
    <source>
        <dbReference type="ARBA" id="ARBA00022777"/>
    </source>
</evidence>
<proteinExistence type="predicted"/>
<evidence type="ECO:0000256" key="2">
    <source>
        <dbReference type="ARBA" id="ARBA00022679"/>
    </source>
</evidence>
<dbReference type="Proteomes" id="UP000886520">
    <property type="component" value="Chromosome 21"/>
</dbReference>
<dbReference type="InterPro" id="IPR001245">
    <property type="entry name" value="Ser-Thr/Tyr_kinase_cat_dom"/>
</dbReference>
<dbReference type="PROSITE" id="PS50011">
    <property type="entry name" value="PROTEIN_KINASE_DOM"/>
    <property type="match status" value="1"/>
</dbReference>
<feature type="region of interest" description="Disordered" evidence="7">
    <location>
        <begin position="256"/>
        <end position="411"/>
    </location>
</feature>
<protein>
    <recommendedName>
        <fullName evidence="9">Protein kinase domain-containing protein</fullName>
    </recommendedName>
</protein>
<organism evidence="10 11">
    <name type="scientific">Adiantum capillus-veneris</name>
    <name type="common">Maidenhair fern</name>
    <dbReference type="NCBI Taxonomy" id="13818"/>
    <lineage>
        <taxon>Eukaryota</taxon>
        <taxon>Viridiplantae</taxon>
        <taxon>Streptophyta</taxon>
        <taxon>Embryophyta</taxon>
        <taxon>Tracheophyta</taxon>
        <taxon>Polypodiopsida</taxon>
        <taxon>Polypodiidae</taxon>
        <taxon>Polypodiales</taxon>
        <taxon>Pteridineae</taxon>
        <taxon>Pteridaceae</taxon>
        <taxon>Vittarioideae</taxon>
        <taxon>Adiantum</taxon>
    </lineage>
</organism>
<feature type="compositionally biased region" description="Low complexity" evidence="7">
    <location>
        <begin position="327"/>
        <end position="337"/>
    </location>
</feature>
<dbReference type="Pfam" id="PF07714">
    <property type="entry name" value="PK_Tyr_Ser-Thr"/>
    <property type="match status" value="1"/>
</dbReference>
<feature type="transmembrane region" description="Helical" evidence="8">
    <location>
        <begin position="578"/>
        <end position="601"/>
    </location>
</feature>
<feature type="domain" description="Protein kinase" evidence="9">
    <location>
        <begin position="666"/>
        <end position="926"/>
    </location>
</feature>
<dbReference type="GO" id="GO:0004674">
    <property type="term" value="F:protein serine/threonine kinase activity"/>
    <property type="evidence" value="ECO:0007669"/>
    <property type="project" value="UniProtKB-KW"/>
</dbReference>
<evidence type="ECO:0000256" key="8">
    <source>
        <dbReference type="SAM" id="Phobius"/>
    </source>
</evidence>
<name>A0A9D4Z762_ADICA</name>
<comment type="caution">
    <text evidence="10">The sequence shown here is derived from an EMBL/GenBank/DDBJ whole genome shotgun (WGS) entry which is preliminary data.</text>
</comment>
<dbReference type="GO" id="GO:0005524">
    <property type="term" value="F:ATP binding"/>
    <property type="evidence" value="ECO:0007669"/>
    <property type="project" value="UniProtKB-UniRule"/>
</dbReference>
<keyword evidence="4" id="KW-0418">Kinase</keyword>
<dbReference type="CDD" id="cd14066">
    <property type="entry name" value="STKc_IRAK"/>
    <property type="match status" value="1"/>
</dbReference>
<keyword evidence="3 6" id="KW-0547">Nucleotide-binding</keyword>
<evidence type="ECO:0000259" key="9">
    <source>
        <dbReference type="PROSITE" id="PS50011"/>
    </source>
</evidence>
<dbReference type="InterPro" id="IPR000719">
    <property type="entry name" value="Prot_kinase_dom"/>
</dbReference>